<organism evidence="1">
    <name type="scientific">marine sediment metagenome</name>
    <dbReference type="NCBI Taxonomy" id="412755"/>
    <lineage>
        <taxon>unclassified sequences</taxon>
        <taxon>metagenomes</taxon>
        <taxon>ecological metagenomes</taxon>
    </lineage>
</organism>
<reference evidence="1" key="1">
    <citation type="journal article" date="2015" name="Nature">
        <title>Complex archaea that bridge the gap between prokaryotes and eukaryotes.</title>
        <authorList>
            <person name="Spang A."/>
            <person name="Saw J.H."/>
            <person name="Jorgensen S.L."/>
            <person name="Zaremba-Niedzwiedzka K."/>
            <person name="Martijn J."/>
            <person name="Lind A.E."/>
            <person name="van Eijk R."/>
            <person name="Schleper C."/>
            <person name="Guy L."/>
            <person name="Ettema T.J."/>
        </authorList>
    </citation>
    <scope>NUCLEOTIDE SEQUENCE</scope>
</reference>
<name>A0A0F9RMN5_9ZZZZ</name>
<sequence>MAVIYPDELTLLDADASATTNGVELYVQNFSFVGVQLTAASSWDGTVTFEGSVDGSTWGSLQGETISDGTLITTATGTSLDDRYRFDLSGIKLFRTRVSGQSTGNITAKVRRERQ</sequence>
<gene>
    <name evidence="1" type="ORF">LCGC14_0876940</name>
</gene>
<dbReference type="AlphaFoldDB" id="A0A0F9RMN5"/>
<accession>A0A0F9RMN5</accession>
<dbReference type="EMBL" id="LAZR01002738">
    <property type="protein sequence ID" value="KKN26206.1"/>
    <property type="molecule type" value="Genomic_DNA"/>
</dbReference>
<proteinExistence type="predicted"/>
<evidence type="ECO:0000313" key="1">
    <source>
        <dbReference type="EMBL" id="KKN26206.1"/>
    </source>
</evidence>
<protein>
    <submittedName>
        <fullName evidence="1">Uncharacterized protein</fullName>
    </submittedName>
</protein>
<comment type="caution">
    <text evidence="1">The sequence shown here is derived from an EMBL/GenBank/DDBJ whole genome shotgun (WGS) entry which is preliminary data.</text>
</comment>